<dbReference type="SMART" id="SM01234">
    <property type="entry name" value="Haemolytic"/>
    <property type="match status" value="1"/>
</dbReference>
<dbReference type="PANTHER" id="PTHR33383">
    <property type="entry name" value="MEMBRANE PROTEIN INSERTION EFFICIENCY FACTOR-RELATED"/>
    <property type="match status" value="1"/>
</dbReference>
<dbReference type="PANTHER" id="PTHR33383:SF1">
    <property type="entry name" value="MEMBRANE PROTEIN INSERTION EFFICIENCY FACTOR-RELATED"/>
    <property type="match status" value="1"/>
</dbReference>
<dbReference type="Proteomes" id="UP000306420">
    <property type="component" value="Unassembled WGS sequence"/>
</dbReference>
<dbReference type="OrthoDB" id="9801753at2"/>
<dbReference type="EMBL" id="VBSP01000023">
    <property type="protein sequence ID" value="TLQ40914.1"/>
    <property type="molecule type" value="Genomic_DNA"/>
</dbReference>
<dbReference type="InterPro" id="IPR002696">
    <property type="entry name" value="Membr_insert_effic_factor_YidD"/>
</dbReference>
<organism evidence="2 3">
    <name type="scientific">Ruoffia tabacinasalis</name>
    <dbReference type="NCBI Taxonomy" id="87458"/>
    <lineage>
        <taxon>Bacteria</taxon>
        <taxon>Bacillati</taxon>
        <taxon>Bacillota</taxon>
        <taxon>Bacilli</taxon>
        <taxon>Lactobacillales</taxon>
        <taxon>Aerococcaceae</taxon>
        <taxon>Ruoffia</taxon>
    </lineage>
</organism>
<dbReference type="NCBIfam" id="TIGR00278">
    <property type="entry name" value="membrane protein insertion efficiency factor YidD"/>
    <property type="match status" value="1"/>
</dbReference>
<evidence type="ECO:0000313" key="2">
    <source>
        <dbReference type="EMBL" id="TLQ40914.1"/>
    </source>
</evidence>
<keyword evidence="1" id="KW-0472">Membrane</keyword>
<dbReference type="GO" id="GO:0005886">
    <property type="term" value="C:plasma membrane"/>
    <property type="evidence" value="ECO:0007669"/>
    <property type="project" value="UniProtKB-SubCell"/>
</dbReference>
<protein>
    <recommendedName>
        <fullName evidence="1">Putative membrane protein insertion efficiency factor</fullName>
    </recommendedName>
</protein>
<dbReference type="RefSeq" id="WP_138404757.1">
    <property type="nucleotide sequence ID" value="NZ_CP144682.1"/>
</dbReference>
<comment type="similarity">
    <text evidence="1">Belongs to the UPF0161 family.</text>
</comment>
<comment type="subcellular location">
    <subcellularLocation>
        <location evidence="1">Cell membrane</location>
        <topology evidence="1">Peripheral membrane protein</topology>
        <orientation evidence="1">Cytoplasmic side</orientation>
    </subcellularLocation>
</comment>
<comment type="function">
    <text evidence="1">Could be involved in insertion of integral membrane proteins into the membrane.</text>
</comment>
<proteinExistence type="inferred from homology"/>
<dbReference type="AlphaFoldDB" id="A0A5R9DVR9"/>
<keyword evidence="1" id="KW-1003">Cell membrane</keyword>
<comment type="caution">
    <text evidence="2">The sequence shown here is derived from an EMBL/GenBank/DDBJ whole genome shotgun (WGS) entry which is preliminary data.</text>
</comment>
<evidence type="ECO:0000256" key="1">
    <source>
        <dbReference type="HAMAP-Rule" id="MF_00386"/>
    </source>
</evidence>
<sequence length="90" mass="10332">MKNIIIKPVRFYQKFISPGLPSSCRYYPTCSSYMIEAVEKHGAVKGTTMGVARICRCHPFAEGGIDHVPEHFTLKRQYFRKYGDPPHPED</sequence>
<name>A0A5R9DVR9_9LACT</name>
<accession>A0A5R9DVR9</accession>
<evidence type="ECO:0000313" key="3">
    <source>
        <dbReference type="Proteomes" id="UP000306420"/>
    </source>
</evidence>
<dbReference type="Pfam" id="PF01809">
    <property type="entry name" value="YidD"/>
    <property type="match status" value="1"/>
</dbReference>
<dbReference type="HAMAP" id="MF_00386">
    <property type="entry name" value="UPF0161_YidD"/>
    <property type="match status" value="1"/>
</dbReference>
<gene>
    <name evidence="2" type="primary">yidD</name>
    <name evidence="2" type="ORF">FEZ33_07345</name>
</gene>
<reference evidence="2 3" key="1">
    <citation type="submission" date="2019-05" db="EMBL/GenBank/DDBJ databases">
        <title>The metagenome of a microbial culture collection derived from dairy environment covers the genomic content of the human microbiome.</title>
        <authorList>
            <person name="Roder T."/>
            <person name="Wuthrich D."/>
            <person name="Sattari Z."/>
            <person name="Von Ah U."/>
            <person name="Bar C."/>
            <person name="Ronchi F."/>
            <person name="Macpherson A.J."/>
            <person name="Ganal-Vonarburg S.C."/>
            <person name="Bruggmann R."/>
            <person name="Vergeres G."/>
        </authorList>
    </citation>
    <scope>NUCLEOTIDE SEQUENCE [LARGE SCALE GENOMIC DNA]</scope>
    <source>
        <strain evidence="2 3">FAM 24227</strain>
    </source>
</reference>